<evidence type="ECO:0000313" key="1">
    <source>
        <dbReference type="EMBL" id="TWT85182.1"/>
    </source>
</evidence>
<keyword evidence="2" id="KW-1185">Reference proteome</keyword>
<comment type="caution">
    <text evidence="1">The sequence shown here is derived from an EMBL/GenBank/DDBJ whole genome shotgun (WGS) entry which is preliminary data.</text>
</comment>
<dbReference type="Proteomes" id="UP000315010">
    <property type="component" value="Unassembled WGS sequence"/>
</dbReference>
<accession>A0A5C5ZCX7</accession>
<name>A0A5C5ZCX7_9BACT</name>
<dbReference type="EMBL" id="SJPJ01000001">
    <property type="protein sequence ID" value="TWT85182.1"/>
    <property type="molecule type" value="Genomic_DNA"/>
</dbReference>
<proteinExistence type="predicted"/>
<organism evidence="1 2">
    <name type="scientific">Novipirellula herctigrandis</name>
    <dbReference type="NCBI Taxonomy" id="2527986"/>
    <lineage>
        <taxon>Bacteria</taxon>
        <taxon>Pseudomonadati</taxon>
        <taxon>Planctomycetota</taxon>
        <taxon>Planctomycetia</taxon>
        <taxon>Pirellulales</taxon>
        <taxon>Pirellulaceae</taxon>
        <taxon>Novipirellula</taxon>
    </lineage>
</organism>
<reference evidence="1 2" key="1">
    <citation type="submission" date="2019-02" db="EMBL/GenBank/DDBJ databases">
        <title>Deep-cultivation of Planctomycetes and their phenomic and genomic characterization uncovers novel biology.</title>
        <authorList>
            <person name="Wiegand S."/>
            <person name="Jogler M."/>
            <person name="Boedeker C."/>
            <person name="Pinto D."/>
            <person name="Vollmers J."/>
            <person name="Rivas-Marin E."/>
            <person name="Kohn T."/>
            <person name="Peeters S.H."/>
            <person name="Heuer A."/>
            <person name="Rast P."/>
            <person name="Oberbeckmann S."/>
            <person name="Bunk B."/>
            <person name="Jeske O."/>
            <person name="Meyerdierks A."/>
            <person name="Storesund J.E."/>
            <person name="Kallscheuer N."/>
            <person name="Luecker S."/>
            <person name="Lage O.M."/>
            <person name="Pohl T."/>
            <person name="Merkel B.J."/>
            <person name="Hornburger P."/>
            <person name="Mueller R.-W."/>
            <person name="Bruemmer F."/>
            <person name="Labrenz M."/>
            <person name="Spormann A.M."/>
            <person name="Op Den Camp H."/>
            <person name="Overmann J."/>
            <person name="Amann R."/>
            <person name="Jetten M.S.M."/>
            <person name="Mascher T."/>
            <person name="Medema M.H."/>
            <person name="Devos D.P."/>
            <person name="Kaster A.-K."/>
            <person name="Ovreas L."/>
            <person name="Rohde M."/>
            <person name="Galperin M.Y."/>
            <person name="Jogler C."/>
        </authorList>
    </citation>
    <scope>NUCLEOTIDE SEQUENCE [LARGE SCALE GENOMIC DNA]</scope>
    <source>
        <strain evidence="1 2">CA13</strain>
    </source>
</reference>
<protein>
    <submittedName>
        <fullName evidence="1">Uncharacterized protein</fullName>
    </submittedName>
</protein>
<gene>
    <name evidence="1" type="ORF">CA13_66640</name>
</gene>
<dbReference type="AlphaFoldDB" id="A0A5C5ZCX7"/>
<sequence>MDADYLHKSSDASQLCDDGHTLADGGITDSGLLWLIYDYHSLTDFSGADNYTTFRVLRSARFGGNRVLAFTLCYHWIPERSISRLDFENDDGWIAENVLAGHHWRIVHTHNHPC</sequence>
<evidence type="ECO:0000313" key="2">
    <source>
        <dbReference type="Proteomes" id="UP000315010"/>
    </source>
</evidence>